<gene>
    <name evidence="1" type="ORF">SteCoe_36301</name>
</gene>
<keyword evidence="2" id="KW-1185">Reference proteome</keyword>
<evidence type="ECO:0000313" key="2">
    <source>
        <dbReference type="Proteomes" id="UP000187209"/>
    </source>
</evidence>
<proteinExistence type="predicted"/>
<dbReference type="EMBL" id="MPUH01001642">
    <property type="protein sequence ID" value="OMJ66756.1"/>
    <property type="molecule type" value="Genomic_DNA"/>
</dbReference>
<dbReference type="SUPFAM" id="SSF46458">
    <property type="entry name" value="Globin-like"/>
    <property type="match status" value="1"/>
</dbReference>
<sequence length="595" mass="69375">MSLVIRKSVSISPILAEFRQTLKNYTKTLEKAKSQQSLKNYQAKYRDYVKGRVSRIREKSCIKVNTMIQPSLFTIHPYDIFSVLLSSKKSSVSIKIPKSLFVTSSGIFFLYYNKKLIIESDSTVFDRFSNSLSHIDGLPLCIFKPDDGKSMIFFSLNDLDNYFQYNQKVCGVYQQFVRISGSRAAILITHAKIGSYSKSYYIQNKEKILGLKDCEYEHKELKFIKTTPSDSTNCTQYNFSSPSSPLFTKLPLKIIDKEEETSTFLNKRQLSYCITKKPSGLLTRIRNFKHLEDIKKQTQKLICVNPQDSKSFIPYIIKTNILEVDRMTKIVFSIVSQEVKQKFNKDVQEVKLVFMKDKYDGWVFLKVDTVKTTKEIDYEEIKEENMHEYKTSSSDFDAYNSSPVNVKLTVKKAVKNLKTVNPFIKIKNFPHYKAKSSMQETTSNKSYFNDIKFQSLIDEGALNYDISRFSSPSYARLKHNIRDKFKTTTIWENISSSFLIELQKSRIFNFFQDEESDKMNTHSLHNLKVFLCDIDYNFKQTLRCSHKNLRITSKDFDLYETIFANVLNEYLKDSEEIEIILANMHLIKDAIVSNR</sequence>
<protein>
    <submittedName>
        <fullName evidence="1">Uncharacterized protein</fullName>
    </submittedName>
</protein>
<evidence type="ECO:0000313" key="1">
    <source>
        <dbReference type="EMBL" id="OMJ66756.1"/>
    </source>
</evidence>
<accession>A0A1R2AQJ4</accession>
<dbReference type="AlphaFoldDB" id="A0A1R2AQJ4"/>
<reference evidence="1 2" key="1">
    <citation type="submission" date="2016-11" db="EMBL/GenBank/DDBJ databases">
        <title>The macronuclear genome of Stentor coeruleus: a giant cell with tiny introns.</title>
        <authorList>
            <person name="Slabodnick M."/>
            <person name="Ruby J.G."/>
            <person name="Reiff S.B."/>
            <person name="Swart E.C."/>
            <person name="Gosai S."/>
            <person name="Prabakaran S."/>
            <person name="Witkowska E."/>
            <person name="Larue G.E."/>
            <person name="Fisher S."/>
            <person name="Freeman R.M."/>
            <person name="Gunawardena J."/>
            <person name="Chu W."/>
            <person name="Stover N.A."/>
            <person name="Gregory B.D."/>
            <person name="Nowacki M."/>
            <person name="Derisi J."/>
            <person name="Roy S.W."/>
            <person name="Marshall W.F."/>
            <person name="Sood P."/>
        </authorList>
    </citation>
    <scope>NUCLEOTIDE SEQUENCE [LARGE SCALE GENOMIC DNA]</scope>
    <source>
        <strain evidence="1">WM001</strain>
    </source>
</reference>
<organism evidence="1 2">
    <name type="scientific">Stentor coeruleus</name>
    <dbReference type="NCBI Taxonomy" id="5963"/>
    <lineage>
        <taxon>Eukaryota</taxon>
        <taxon>Sar</taxon>
        <taxon>Alveolata</taxon>
        <taxon>Ciliophora</taxon>
        <taxon>Postciliodesmatophora</taxon>
        <taxon>Heterotrichea</taxon>
        <taxon>Heterotrichida</taxon>
        <taxon>Stentoridae</taxon>
        <taxon>Stentor</taxon>
    </lineage>
</organism>
<dbReference type="InterPro" id="IPR009050">
    <property type="entry name" value="Globin-like_sf"/>
</dbReference>
<dbReference type="Proteomes" id="UP000187209">
    <property type="component" value="Unassembled WGS sequence"/>
</dbReference>
<name>A0A1R2AQJ4_9CILI</name>
<comment type="caution">
    <text evidence="1">The sequence shown here is derived from an EMBL/GenBank/DDBJ whole genome shotgun (WGS) entry which is preliminary data.</text>
</comment>